<keyword evidence="3" id="KW-0378">Hydrolase</keyword>
<dbReference type="HOGENOM" id="CLU_030571_5_3_10"/>
<dbReference type="STRING" id="755732.Fluta_1779"/>
<dbReference type="Gene3D" id="3.60.15.10">
    <property type="entry name" value="Ribonuclease Z/Hydroxyacylglutathione hydrolase-like"/>
    <property type="match status" value="1"/>
</dbReference>
<dbReference type="AlphaFoldDB" id="F2IHK4"/>
<evidence type="ECO:0000313" key="6">
    <source>
        <dbReference type="EMBL" id="AEA43769.1"/>
    </source>
</evidence>
<dbReference type="InterPro" id="IPR036866">
    <property type="entry name" value="RibonucZ/Hydroxyglut_hydro"/>
</dbReference>
<dbReference type="Pfam" id="PF00753">
    <property type="entry name" value="Lactamase_B"/>
    <property type="match status" value="1"/>
</dbReference>
<dbReference type="InterPro" id="IPR001279">
    <property type="entry name" value="Metallo-B-lactamas"/>
</dbReference>
<dbReference type="Proteomes" id="UP000007463">
    <property type="component" value="Chromosome"/>
</dbReference>
<dbReference type="RefSeq" id="WP_013686539.1">
    <property type="nucleotide sequence ID" value="NC_015321.1"/>
</dbReference>
<dbReference type="EMBL" id="CP002542">
    <property type="protein sequence ID" value="AEA43769.1"/>
    <property type="molecule type" value="Genomic_DNA"/>
</dbReference>
<dbReference type="SUPFAM" id="SSF56281">
    <property type="entry name" value="Metallo-hydrolase/oxidoreductase"/>
    <property type="match status" value="1"/>
</dbReference>
<gene>
    <name evidence="6" type="ordered locus">Fluta_1779</name>
</gene>
<keyword evidence="4" id="KW-0862">Zinc</keyword>
<evidence type="ECO:0000313" key="7">
    <source>
        <dbReference type="Proteomes" id="UP000007463"/>
    </source>
</evidence>
<dbReference type="GO" id="GO:0046872">
    <property type="term" value="F:metal ion binding"/>
    <property type="evidence" value="ECO:0007669"/>
    <property type="project" value="UniProtKB-KW"/>
</dbReference>
<evidence type="ECO:0000256" key="3">
    <source>
        <dbReference type="ARBA" id="ARBA00022801"/>
    </source>
</evidence>
<evidence type="ECO:0000259" key="5">
    <source>
        <dbReference type="SMART" id="SM00849"/>
    </source>
</evidence>
<dbReference type="GO" id="GO:0016787">
    <property type="term" value="F:hydrolase activity"/>
    <property type="evidence" value="ECO:0007669"/>
    <property type="project" value="UniProtKB-KW"/>
</dbReference>
<sequence length="213" mass="23746">MKVQIFTGNPIQQNGSVVYNDKGDAVIVDPSCYERFEQQELVNFITEKKLNVHAVLNTHCHIDHIVGNAFCVEKFQVPLVAHREELFTLGFAQKSAEMYGLVGYVHSPEPTVFVEDNEVLRYGDLEFQVIFGPGHSVGHVAFYNVAAGILIGGDILFKGSFGRTDLPGGSMDVLKKTIHERIFTLPDNTMVYPGHGPTTTIGEEKRTNYILQF</sequence>
<dbReference type="PANTHER" id="PTHR46233:SF3">
    <property type="entry name" value="HYDROXYACYLGLUTATHIONE HYDROLASE GLOC"/>
    <property type="match status" value="1"/>
</dbReference>
<accession>F2IHK4</accession>
<keyword evidence="7" id="KW-1185">Reference proteome</keyword>
<dbReference type="InterPro" id="IPR051453">
    <property type="entry name" value="MBL_Glyoxalase_II"/>
</dbReference>
<name>F2IHK4_FLUTR</name>
<organism evidence="6 7">
    <name type="scientific">Fluviicola taffensis (strain DSM 16823 / NCIMB 13979 / RW262)</name>
    <dbReference type="NCBI Taxonomy" id="755732"/>
    <lineage>
        <taxon>Bacteria</taxon>
        <taxon>Pseudomonadati</taxon>
        <taxon>Bacteroidota</taxon>
        <taxon>Flavobacteriia</taxon>
        <taxon>Flavobacteriales</taxon>
        <taxon>Crocinitomicaceae</taxon>
        <taxon>Fluviicola</taxon>
    </lineage>
</organism>
<feature type="domain" description="Metallo-beta-lactamase" evidence="5">
    <location>
        <begin position="13"/>
        <end position="195"/>
    </location>
</feature>
<evidence type="ECO:0000256" key="2">
    <source>
        <dbReference type="ARBA" id="ARBA00022723"/>
    </source>
</evidence>
<dbReference type="OrthoDB" id="9802248at2"/>
<evidence type="ECO:0000256" key="1">
    <source>
        <dbReference type="ARBA" id="ARBA00001947"/>
    </source>
</evidence>
<dbReference type="CDD" id="cd06262">
    <property type="entry name" value="metallo-hydrolase-like_MBL-fold"/>
    <property type="match status" value="1"/>
</dbReference>
<reference evidence="7" key="2">
    <citation type="submission" date="2011-02" db="EMBL/GenBank/DDBJ databases">
        <title>The complete genome of Fluviicola taffensis DSM 16823.</title>
        <authorList>
            <consortium name="US DOE Joint Genome Institute (JGI-PGF)"/>
            <person name="Lucas S."/>
            <person name="Copeland A."/>
            <person name="Lapidus A."/>
            <person name="Bruce D."/>
            <person name="Goodwin L."/>
            <person name="Pitluck S."/>
            <person name="Kyrpides N."/>
            <person name="Mavromatis K."/>
            <person name="Ivanova N."/>
            <person name="Mikhailova N."/>
            <person name="Pagani I."/>
            <person name="Chertkov O."/>
            <person name="Detter J.C."/>
            <person name="Han C."/>
            <person name="Tapia R."/>
            <person name="Land M."/>
            <person name="Hauser L."/>
            <person name="Markowitz V."/>
            <person name="Cheng J.-F."/>
            <person name="Hugenholtz P."/>
            <person name="Woyke T."/>
            <person name="Wu D."/>
            <person name="Tindall B."/>
            <person name="Pomrenke H.G."/>
            <person name="Brambilla E."/>
            <person name="Klenk H.-P."/>
            <person name="Eisen J.A."/>
        </authorList>
    </citation>
    <scope>NUCLEOTIDE SEQUENCE [LARGE SCALE GENOMIC DNA]</scope>
    <source>
        <strain evidence="7">DSM 16823 / RW262 / RW262</strain>
    </source>
</reference>
<keyword evidence="2" id="KW-0479">Metal-binding</keyword>
<comment type="cofactor">
    <cofactor evidence="1">
        <name>Zn(2+)</name>
        <dbReference type="ChEBI" id="CHEBI:29105"/>
    </cofactor>
</comment>
<evidence type="ECO:0000256" key="4">
    <source>
        <dbReference type="ARBA" id="ARBA00022833"/>
    </source>
</evidence>
<dbReference type="SMART" id="SM00849">
    <property type="entry name" value="Lactamase_B"/>
    <property type="match status" value="1"/>
</dbReference>
<dbReference type="eggNOG" id="COG0491">
    <property type="taxonomic scope" value="Bacteria"/>
</dbReference>
<reference evidence="6 7" key="1">
    <citation type="journal article" date="2011" name="Stand. Genomic Sci.">
        <title>Complete genome sequence of the gliding freshwater bacterium Fluviicola taffensis type strain (RW262).</title>
        <authorList>
            <person name="Woyke T."/>
            <person name="Chertkov O."/>
            <person name="Lapidus A."/>
            <person name="Nolan M."/>
            <person name="Lucas S."/>
            <person name="Del Rio T.G."/>
            <person name="Tice H."/>
            <person name="Cheng J.F."/>
            <person name="Tapia R."/>
            <person name="Han C."/>
            <person name="Goodwin L."/>
            <person name="Pitluck S."/>
            <person name="Liolios K."/>
            <person name="Pagani I."/>
            <person name="Ivanova N."/>
            <person name="Huntemann M."/>
            <person name="Mavromatis K."/>
            <person name="Mikhailova N."/>
            <person name="Pati A."/>
            <person name="Chen A."/>
            <person name="Palaniappan K."/>
            <person name="Land M."/>
            <person name="Hauser L."/>
            <person name="Brambilla E.M."/>
            <person name="Rohde M."/>
            <person name="Mwirichia R."/>
            <person name="Sikorski J."/>
            <person name="Tindall B.J."/>
            <person name="Goker M."/>
            <person name="Bristow J."/>
            <person name="Eisen J.A."/>
            <person name="Markowitz V."/>
            <person name="Hugenholtz P."/>
            <person name="Klenk H.P."/>
            <person name="Kyrpides N.C."/>
        </authorList>
    </citation>
    <scope>NUCLEOTIDE SEQUENCE [LARGE SCALE GENOMIC DNA]</scope>
    <source>
        <strain evidence="7">DSM 16823 / RW262 / RW262</strain>
    </source>
</reference>
<dbReference type="KEGG" id="fte:Fluta_1779"/>
<dbReference type="PANTHER" id="PTHR46233">
    <property type="entry name" value="HYDROXYACYLGLUTATHIONE HYDROLASE GLOC"/>
    <property type="match status" value="1"/>
</dbReference>
<proteinExistence type="predicted"/>
<protein>
    <submittedName>
        <fullName evidence="6">Beta-lactamase domain protein</fullName>
    </submittedName>
</protein>